<evidence type="ECO:0000256" key="7">
    <source>
        <dbReference type="ARBA" id="ARBA00023155"/>
    </source>
</evidence>
<dbReference type="PROSITE" id="PS51228">
    <property type="entry name" value="ACB_2"/>
    <property type="match status" value="1"/>
</dbReference>
<dbReference type="SUPFAM" id="SSF47027">
    <property type="entry name" value="Acyl-CoA binding protein"/>
    <property type="match status" value="1"/>
</dbReference>
<dbReference type="InterPro" id="IPR009057">
    <property type="entry name" value="Homeodomain-like_sf"/>
</dbReference>
<evidence type="ECO:0000256" key="13">
    <source>
        <dbReference type="RuleBase" id="RU000682"/>
    </source>
</evidence>
<dbReference type="PANTHER" id="PTHR46799:SF1">
    <property type="entry name" value="HOMEOBOX PROTEIN UNC-4 HOMOLOG"/>
    <property type="match status" value="1"/>
</dbReference>
<comment type="subcellular location">
    <subcellularLocation>
        <location evidence="1 12 13">Nucleus</location>
    </subcellularLocation>
</comment>
<feature type="non-terminal residue" evidence="17">
    <location>
        <position position="1"/>
    </location>
</feature>
<keyword evidence="4" id="KW-0524">Neurogenesis</keyword>
<keyword evidence="3" id="KW-0221">Differentiation</keyword>
<dbReference type="InterPro" id="IPR035984">
    <property type="entry name" value="Acyl-CoA-binding_sf"/>
</dbReference>
<reference evidence="17" key="1">
    <citation type="submission" date="2023-06" db="EMBL/GenBank/DDBJ databases">
        <authorList>
            <person name="Delattre M."/>
        </authorList>
    </citation>
    <scope>NUCLEOTIDE SEQUENCE</scope>
    <source>
        <strain evidence="17">AF72</strain>
    </source>
</reference>
<dbReference type="GO" id="GO:0005634">
    <property type="term" value="C:nucleus"/>
    <property type="evidence" value="ECO:0007669"/>
    <property type="project" value="UniProtKB-SubCell"/>
</dbReference>
<sequence>MFENADLTQMWNQYWQQSLVNQTHCHSMDSKRRRTRTNFTGWQLEELEGAFESSHYPDVFMRESLAMRLDLLESRVQVWFQNRRAKWRKRENQRKIALGNGPTQKEPGDDDALKRGPSFSIESLLATARVPRGRRPNAKYPRVQACKNLSPLMFPLFPITQPAGATIREASPPQISPKPKTSGLAVPETEVPMFVPPTAPESGLTSLAETQEIPIVAKLRKKWQGLTFDIAAEEMRRLYKTPTNEEKLRLYSLYKQAVHGDIPPLDEYVKPGSGFEKEKYEAWEAMRGKSATSCKAEYVQLAEEMIKKYERNIVKKLPRSTDEFEPFLKYIRNKLKQTNIVVHSNNITILYSLIQLARGMNMTEQPYSYVFTHTDLSLLEDFLNNIGPFHCNITGLQLVKNDPMMKLHYSVMHGTVGETGNECTRQFGSSMNRTK</sequence>
<organism evidence="17 18">
    <name type="scientific">Mesorhabditis spiculigera</name>
    <dbReference type="NCBI Taxonomy" id="96644"/>
    <lineage>
        <taxon>Eukaryota</taxon>
        <taxon>Metazoa</taxon>
        <taxon>Ecdysozoa</taxon>
        <taxon>Nematoda</taxon>
        <taxon>Chromadorea</taxon>
        <taxon>Rhabditida</taxon>
        <taxon>Rhabditina</taxon>
        <taxon>Rhabditomorpha</taxon>
        <taxon>Rhabditoidea</taxon>
        <taxon>Rhabditidae</taxon>
        <taxon>Mesorhabditinae</taxon>
        <taxon>Mesorhabditis</taxon>
    </lineage>
</organism>
<evidence type="ECO:0000256" key="10">
    <source>
        <dbReference type="ARBA" id="ARBA00038351"/>
    </source>
</evidence>
<evidence type="ECO:0000256" key="11">
    <source>
        <dbReference type="ARBA" id="ARBA00069290"/>
    </source>
</evidence>
<evidence type="ECO:0000256" key="1">
    <source>
        <dbReference type="ARBA" id="ARBA00004123"/>
    </source>
</evidence>
<evidence type="ECO:0000256" key="12">
    <source>
        <dbReference type="PROSITE-ProRule" id="PRU00108"/>
    </source>
</evidence>
<keyword evidence="18" id="KW-1185">Reference proteome</keyword>
<dbReference type="Gene3D" id="1.10.10.60">
    <property type="entry name" value="Homeodomain-like"/>
    <property type="match status" value="1"/>
</dbReference>
<feature type="region of interest" description="Disordered" evidence="14">
    <location>
        <begin position="92"/>
        <end position="116"/>
    </location>
</feature>
<dbReference type="EMBL" id="CATQJA010002663">
    <property type="protein sequence ID" value="CAJ0581409.1"/>
    <property type="molecule type" value="Genomic_DNA"/>
</dbReference>
<dbReference type="GO" id="GO:0000062">
    <property type="term" value="F:fatty-acyl-CoA binding"/>
    <property type="evidence" value="ECO:0007669"/>
    <property type="project" value="InterPro"/>
</dbReference>
<accession>A0AA36D7V0</accession>
<dbReference type="CDD" id="cd00086">
    <property type="entry name" value="homeodomain"/>
    <property type="match status" value="1"/>
</dbReference>
<keyword evidence="9 12" id="KW-0539">Nucleus</keyword>
<dbReference type="GO" id="GO:0030154">
    <property type="term" value="P:cell differentiation"/>
    <property type="evidence" value="ECO:0007669"/>
    <property type="project" value="UniProtKB-KW"/>
</dbReference>
<comment type="similarity">
    <text evidence="10">Belongs to the paired homeobox family. Unc-4 subfamily.</text>
</comment>
<keyword evidence="7 12" id="KW-0371">Homeobox</keyword>
<evidence type="ECO:0000256" key="8">
    <source>
        <dbReference type="ARBA" id="ARBA00023163"/>
    </source>
</evidence>
<dbReference type="AlphaFoldDB" id="A0AA36D7V0"/>
<feature type="DNA-binding region" description="Homeobox" evidence="12">
    <location>
        <begin position="32"/>
        <end position="91"/>
    </location>
</feature>
<dbReference type="InterPro" id="IPR014352">
    <property type="entry name" value="FERM/acyl-CoA-bd_prot_sf"/>
</dbReference>
<evidence type="ECO:0000256" key="5">
    <source>
        <dbReference type="ARBA" id="ARBA00023015"/>
    </source>
</evidence>
<comment type="caution">
    <text evidence="17">The sequence shown here is derived from an EMBL/GenBank/DDBJ whole genome shotgun (WGS) entry which is preliminary data.</text>
</comment>
<dbReference type="InterPro" id="IPR000582">
    <property type="entry name" value="Acyl-CoA-binding_protein"/>
</dbReference>
<feature type="domain" description="ACB" evidence="16">
    <location>
        <begin position="224"/>
        <end position="311"/>
    </location>
</feature>
<evidence type="ECO:0000256" key="6">
    <source>
        <dbReference type="ARBA" id="ARBA00023125"/>
    </source>
</evidence>
<name>A0AA36D7V0_9BILA</name>
<keyword evidence="2" id="KW-0217">Developmental protein</keyword>
<dbReference type="Proteomes" id="UP001177023">
    <property type="component" value="Unassembled WGS sequence"/>
</dbReference>
<dbReference type="PROSITE" id="PS50071">
    <property type="entry name" value="HOMEOBOX_2"/>
    <property type="match status" value="1"/>
</dbReference>
<dbReference type="Pfam" id="PF00046">
    <property type="entry name" value="Homeodomain"/>
    <property type="match status" value="1"/>
</dbReference>
<dbReference type="SUPFAM" id="SSF46689">
    <property type="entry name" value="Homeodomain-like"/>
    <property type="match status" value="1"/>
</dbReference>
<dbReference type="InterPro" id="IPR001356">
    <property type="entry name" value="HD"/>
</dbReference>
<dbReference type="FunFam" id="1.10.10.60:FF:000057">
    <property type="entry name" value="Short stature homeobox 2"/>
    <property type="match status" value="1"/>
</dbReference>
<dbReference type="GO" id="GO:1990837">
    <property type="term" value="F:sequence-specific double-stranded DNA binding"/>
    <property type="evidence" value="ECO:0007669"/>
    <property type="project" value="TreeGrafter"/>
</dbReference>
<dbReference type="SMART" id="SM00389">
    <property type="entry name" value="HOX"/>
    <property type="match status" value="1"/>
</dbReference>
<dbReference type="PROSITE" id="PS00027">
    <property type="entry name" value="HOMEOBOX_1"/>
    <property type="match status" value="1"/>
</dbReference>
<evidence type="ECO:0000259" key="16">
    <source>
        <dbReference type="PROSITE" id="PS51228"/>
    </source>
</evidence>
<evidence type="ECO:0000259" key="15">
    <source>
        <dbReference type="PROSITE" id="PS50071"/>
    </source>
</evidence>
<keyword evidence="5" id="KW-0805">Transcription regulation</keyword>
<keyword evidence="8" id="KW-0804">Transcription</keyword>
<gene>
    <name evidence="17" type="ORF">MSPICULIGERA_LOCUS19570</name>
</gene>
<dbReference type="GO" id="GO:0007399">
    <property type="term" value="P:nervous system development"/>
    <property type="evidence" value="ECO:0007669"/>
    <property type="project" value="UniProtKB-KW"/>
</dbReference>
<dbReference type="GO" id="GO:0000981">
    <property type="term" value="F:DNA-binding transcription factor activity, RNA polymerase II-specific"/>
    <property type="evidence" value="ECO:0007669"/>
    <property type="project" value="InterPro"/>
</dbReference>
<dbReference type="PANTHER" id="PTHR46799">
    <property type="entry name" value="HOMEOBOX PROTEIN UNC-4 HOMOLOG"/>
    <property type="match status" value="1"/>
</dbReference>
<dbReference type="PRINTS" id="PR00689">
    <property type="entry name" value="ACOABINDINGP"/>
</dbReference>
<feature type="domain" description="Homeobox" evidence="15">
    <location>
        <begin position="30"/>
        <end position="90"/>
    </location>
</feature>
<evidence type="ECO:0000256" key="2">
    <source>
        <dbReference type="ARBA" id="ARBA00022473"/>
    </source>
</evidence>
<dbReference type="Gene3D" id="1.20.80.10">
    <property type="match status" value="1"/>
</dbReference>
<proteinExistence type="inferred from homology"/>
<keyword evidence="6 12" id="KW-0238">DNA-binding</keyword>
<evidence type="ECO:0000256" key="3">
    <source>
        <dbReference type="ARBA" id="ARBA00022782"/>
    </source>
</evidence>
<dbReference type="InterPro" id="IPR017970">
    <property type="entry name" value="Homeobox_CS"/>
</dbReference>
<evidence type="ECO:0000256" key="4">
    <source>
        <dbReference type="ARBA" id="ARBA00022902"/>
    </source>
</evidence>
<evidence type="ECO:0000256" key="9">
    <source>
        <dbReference type="ARBA" id="ARBA00023242"/>
    </source>
</evidence>
<evidence type="ECO:0000256" key="14">
    <source>
        <dbReference type="SAM" id="MobiDB-lite"/>
    </source>
</evidence>
<evidence type="ECO:0000313" key="17">
    <source>
        <dbReference type="EMBL" id="CAJ0581409.1"/>
    </source>
</evidence>
<evidence type="ECO:0000313" key="18">
    <source>
        <dbReference type="Proteomes" id="UP001177023"/>
    </source>
</evidence>
<dbReference type="Pfam" id="PF00887">
    <property type="entry name" value="ACBP"/>
    <property type="match status" value="1"/>
</dbReference>
<protein>
    <recommendedName>
        <fullName evidence="11">Homeobox protein unc-4</fullName>
    </recommendedName>
</protein>